<proteinExistence type="predicted"/>
<gene>
    <name evidence="1" type="ORF">FRX31_013575</name>
</gene>
<evidence type="ECO:0000313" key="2">
    <source>
        <dbReference type="Proteomes" id="UP000554482"/>
    </source>
</evidence>
<name>A0A7J6WIS1_THATH</name>
<organism evidence="1 2">
    <name type="scientific">Thalictrum thalictroides</name>
    <name type="common">Rue-anemone</name>
    <name type="synonym">Anemone thalictroides</name>
    <dbReference type="NCBI Taxonomy" id="46969"/>
    <lineage>
        <taxon>Eukaryota</taxon>
        <taxon>Viridiplantae</taxon>
        <taxon>Streptophyta</taxon>
        <taxon>Embryophyta</taxon>
        <taxon>Tracheophyta</taxon>
        <taxon>Spermatophyta</taxon>
        <taxon>Magnoliopsida</taxon>
        <taxon>Ranunculales</taxon>
        <taxon>Ranunculaceae</taxon>
        <taxon>Thalictroideae</taxon>
        <taxon>Thalictrum</taxon>
    </lineage>
</organism>
<accession>A0A7J6WIS1</accession>
<dbReference type="Proteomes" id="UP000554482">
    <property type="component" value="Unassembled WGS sequence"/>
</dbReference>
<sequence length="261" mass="28562">MGCPYLVGHCLVNNTTIHSFLEEEVGVCIEVGGGTICEVQHKNIWKATDLVMVTVVGTQCWKVLVMGCPYLVGHCLVNNTTIHSFLEEEVGVCIEVGGGTICEVQHKNIWKATDLVMVTVVGTQCWKVLVMGCPYLVGHCLVNNTTIHSFLEEEVGVCIEVGGGTICEVQHKNIWKATDLVMVTVVGTQCWKVLVMGCPYLVGHCLVNNTTIHSFLEEEVGVCIEVGGGTICEVQHKNIWKATDLVMGKNEKIVEMRKKAC</sequence>
<evidence type="ECO:0000313" key="1">
    <source>
        <dbReference type="EMBL" id="KAF5196838.1"/>
    </source>
</evidence>
<dbReference type="AlphaFoldDB" id="A0A7J6WIS1"/>
<reference evidence="1 2" key="1">
    <citation type="submission" date="2020-06" db="EMBL/GenBank/DDBJ databases">
        <title>Transcriptomic and genomic resources for Thalictrum thalictroides and T. hernandezii: Facilitating candidate gene discovery in an emerging model plant lineage.</title>
        <authorList>
            <person name="Arias T."/>
            <person name="Riano-Pachon D.M."/>
            <person name="Di Stilio V.S."/>
        </authorList>
    </citation>
    <scope>NUCLEOTIDE SEQUENCE [LARGE SCALE GENOMIC DNA]</scope>
    <source>
        <strain evidence="2">cv. WT478/WT964</strain>
        <tissue evidence="1">Leaves</tissue>
    </source>
</reference>
<protein>
    <submittedName>
        <fullName evidence="1">Uncharacterized protein</fullName>
    </submittedName>
</protein>
<dbReference type="EMBL" id="JABWDY010015456">
    <property type="protein sequence ID" value="KAF5196838.1"/>
    <property type="molecule type" value="Genomic_DNA"/>
</dbReference>
<comment type="caution">
    <text evidence="1">The sequence shown here is derived from an EMBL/GenBank/DDBJ whole genome shotgun (WGS) entry which is preliminary data.</text>
</comment>
<keyword evidence="2" id="KW-1185">Reference proteome</keyword>